<proteinExistence type="predicted"/>
<keyword evidence="1" id="KW-0812">Transmembrane</keyword>
<dbReference type="PANTHER" id="PTHR30438:SF1">
    <property type="entry name" value="36 KDA ANTIGEN"/>
    <property type="match status" value="1"/>
</dbReference>
<sequence>MSEPAVQPEHSRRRKRILLYMGLALVSVLLAVGLWLAAQPAAPPLQGEVDAASVNVATKALARLETVRVREGDRVRAGAVLATLSSPEIANGQQQAQAALDSARAAQTLADDGVRPEDLTSLKATWQAAQAAADLAAKTSMRADHLYAEGVIAAQRRDEAHAARQSSAKTAEAAKAQYLKAAAGVSPAAREVAAAQVRIAAAGAATANALGQETRLVSPIAGEVARRLVEPGELVSPVLPAFQVIDVDHPYVTINLPESQYNGITVGRRLTGRVPALDRSVAFRVQHIAPQGEFATFRADRQSRGYDVRAFEVKLEPVQPVPALRPGMSVLFDWPQ</sequence>
<dbReference type="RefSeq" id="WP_183949606.1">
    <property type="nucleotide sequence ID" value="NZ_JACIDB010000017.1"/>
</dbReference>
<dbReference type="EMBL" id="JACIDB010000017">
    <property type="protein sequence ID" value="MBB3877431.1"/>
    <property type="molecule type" value="Genomic_DNA"/>
</dbReference>
<keyword evidence="1" id="KW-0472">Membrane</keyword>
<dbReference type="PANTHER" id="PTHR30438">
    <property type="entry name" value="36 KDA ANTIGEN-RELATED"/>
    <property type="match status" value="1"/>
</dbReference>
<dbReference type="SUPFAM" id="SSF111369">
    <property type="entry name" value="HlyD-like secretion proteins"/>
    <property type="match status" value="2"/>
</dbReference>
<evidence type="ECO:0000313" key="2">
    <source>
        <dbReference type="EMBL" id="MBB3877431.1"/>
    </source>
</evidence>
<keyword evidence="3" id="KW-1185">Reference proteome</keyword>
<organism evidence="2 3">
    <name type="scientific">Sphingomonas aquatilis</name>
    <dbReference type="NCBI Taxonomy" id="93063"/>
    <lineage>
        <taxon>Bacteria</taxon>
        <taxon>Pseudomonadati</taxon>
        <taxon>Pseudomonadota</taxon>
        <taxon>Alphaproteobacteria</taxon>
        <taxon>Sphingomonadales</taxon>
        <taxon>Sphingomonadaceae</taxon>
        <taxon>Sphingomonas</taxon>
    </lineage>
</organism>
<name>A0AAW3TXC5_9SPHN</name>
<gene>
    <name evidence="2" type="ORF">GGR47_003699</name>
</gene>
<protein>
    <submittedName>
        <fullName evidence="2">HlyD family secretion protein</fullName>
    </submittedName>
</protein>
<comment type="caution">
    <text evidence="2">The sequence shown here is derived from an EMBL/GenBank/DDBJ whole genome shotgun (WGS) entry which is preliminary data.</text>
</comment>
<dbReference type="Proteomes" id="UP000528945">
    <property type="component" value="Unassembled WGS sequence"/>
</dbReference>
<dbReference type="Gene3D" id="2.40.50.100">
    <property type="match status" value="1"/>
</dbReference>
<keyword evidence="1" id="KW-1133">Transmembrane helix</keyword>
<accession>A0AAW3TXC5</accession>
<evidence type="ECO:0000256" key="1">
    <source>
        <dbReference type="SAM" id="Phobius"/>
    </source>
</evidence>
<dbReference type="AlphaFoldDB" id="A0AAW3TXC5"/>
<evidence type="ECO:0000313" key="3">
    <source>
        <dbReference type="Proteomes" id="UP000528945"/>
    </source>
</evidence>
<dbReference type="Gene3D" id="2.40.30.170">
    <property type="match status" value="1"/>
</dbReference>
<reference evidence="2 3" key="1">
    <citation type="submission" date="2020-08" db="EMBL/GenBank/DDBJ databases">
        <title>Genomic Encyclopedia of Type Strains, Phase IV (KMG-IV): sequencing the most valuable type-strain genomes for metagenomic binning, comparative biology and taxonomic classification.</title>
        <authorList>
            <person name="Goeker M."/>
        </authorList>
    </citation>
    <scope>NUCLEOTIDE SEQUENCE [LARGE SCALE GENOMIC DNA]</scope>
    <source>
        <strain evidence="2 3">DSM 15581</strain>
    </source>
</reference>
<feature type="transmembrane region" description="Helical" evidence="1">
    <location>
        <begin position="17"/>
        <end position="38"/>
    </location>
</feature>